<dbReference type="InterPro" id="IPR010979">
    <property type="entry name" value="Ribosomal_uS13-like_H2TH"/>
</dbReference>
<dbReference type="SUPFAM" id="SSF46946">
    <property type="entry name" value="S13-like H2TH domain"/>
    <property type="match status" value="1"/>
</dbReference>
<dbReference type="EMBL" id="AXZG01000010">
    <property type="protein sequence ID" value="ERT67448.1"/>
    <property type="molecule type" value="Genomic_DNA"/>
</dbReference>
<evidence type="ECO:0000313" key="2">
    <source>
        <dbReference type="EMBL" id="ERT67448.1"/>
    </source>
</evidence>
<sequence>MSRSGVLTYRHRYYFFRRWEPFVPLSPLTEQARADAREKALLARTHRQEIKQALTNRELTVRQVLDMIDTDPALAKMPVGQMLRALPGIGAVRATKIISELEIAPTRRLGGLGVHQRRKMVEYFNRHTRYFDRARRVKKDN</sequence>
<accession>U7V9F9</accession>
<reference evidence="2 3" key="1">
    <citation type="submission" date="2013-08" db="EMBL/GenBank/DDBJ databases">
        <authorList>
            <person name="Weinstock G."/>
            <person name="Sodergren E."/>
            <person name="Wylie T."/>
            <person name="Fulton L."/>
            <person name="Fulton R."/>
            <person name="Fronick C."/>
            <person name="O'Laughlin M."/>
            <person name="Godfrey J."/>
            <person name="Miner T."/>
            <person name="Herter B."/>
            <person name="Appelbaum E."/>
            <person name="Cordes M."/>
            <person name="Lek S."/>
            <person name="Wollam A."/>
            <person name="Pepin K.H."/>
            <person name="Palsikar V.B."/>
            <person name="Mitreva M."/>
            <person name="Wilson R.K."/>
        </authorList>
    </citation>
    <scope>NUCLEOTIDE SEQUENCE [LARGE SCALE GENOMIC DNA]</scope>
    <source>
        <strain evidence="2 3">F0184</strain>
    </source>
</reference>
<dbReference type="PATRIC" id="fig|888019.4.peg.300"/>
<organism evidence="2 3">
    <name type="scientific">Rothia aeria F0184</name>
    <dbReference type="NCBI Taxonomy" id="888019"/>
    <lineage>
        <taxon>Bacteria</taxon>
        <taxon>Bacillati</taxon>
        <taxon>Actinomycetota</taxon>
        <taxon>Actinomycetes</taxon>
        <taxon>Micrococcales</taxon>
        <taxon>Micrococcaceae</taxon>
        <taxon>Rothia</taxon>
    </lineage>
</organism>
<dbReference type="InterPro" id="IPR055201">
    <property type="entry name" value="IHF-like_H2TH"/>
</dbReference>
<evidence type="ECO:0000259" key="1">
    <source>
        <dbReference type="Pfam" id="PF22525"/>
    </source>
</evidence>
<dbReference type="NCBIfam" id="NF041260">
    <property type="entry name" value="actino_IHF"/>
    <property type="match status" value="1"/>
</dbReference>
<dbReference type="InterPro" id="IPR047806">
    <property type="entry name" value="IHF_actinobact"/>
</dbReference>
<dbReference type="AlphaFoldDB" id="U7V9F9"/>
<comment type="caution">
    <text evidence="2">The sequence shown here is derived from an EMBL/GenBank/DDBJ whole genome shotgun (WGS) entry which is preliminary data.</text>
</comment>
<gene>
    <name evidence="2" type="ORF">HMPREF0742_00353</name>
</gene>
<protein>
    <recommendedName>
        <fullName evidence="1">Integration host factor-like helix-two turn-helix domain-containing protein</fullName>
    </recommendedName>
</protein>
<dbReference type="Pfam" id="PF22525">
    <property type="entry name" value="H2TH_5"/>
    <property type="match status" value="1"/>
</dbReference>
<evidence type="ECO:0000313" key="3">
    <source>
        <dbReference type="Proteomes" id="UP000017174"/>
    </source>
</evidence>
<feature type="domain" description="Integration host factor-like helix-two turn-helix" evidence="1">
    <location>
        <begin position="55"/>
        <end position="124"/>
    </location>
</feature>
<dbReference type="HOGENOM" id="CLU_151796_1_0_11"/>
<dbReference type="Proteomes" id="UP000017174">
    <property type="component" value="Unassembled WGS sequence"/>
</dbReference>
<name>U7V9F9_9MICC</name>
<dbReference type="Gene3D" id="1.10.8.50">
    <property type="match status" value="1"/>
</dbReference>
<dbReference type="GO" id="GO:0003676">
    <property type="term" value="F:nucleic acid binding"/>
    <property type="evidence" value="ECO:0007669"/>
    <property type="project" value="InterPro"/>
</dbReference>
<proteinExistence type="predicted"/>